<feature type="transmembrane region" description="Helical" evidence="7">
    <location>
        <begin position="133"/>
        <end position="150"/>
    </location>
</feature>
<evidence type="ECO:0000256" key="2">
    <source>
        <dbReference type="ARBA" id="ARBA00009773"/>
    </source>
</evidence>
<evidence type="ECO:0000256" key="4">
    <source>
        <dbReference type="ARBA" id="ARBA00022989"/>
    </source>
</evidence>
<dbReference type="AlphaFoldDB" id="A0A344J6X6"/>
<evidence type="ECO:0000256" key="3">
    <source>
        <dbReference type="ARBA" id="ARBA00022692"/>
    </source>
</evidence>
<dbReference type="GO" id="GO:0055085">
    <property type="term" value="P:transmembrane transport"/>
    <property type="evidence" value="ECO:0007669"/>
    <property type="project" value="TreeGrafter"/>
</dbReference>
<dbReference type="PANTHER" id="PTHR21716">
    <property type="entry name" value="TRANSMEMBRANE PROTEIN"/>
    <property type="match status" value="1"/>
</dbReference>
<keyword evidence="3 7" id="KW-0812">Transmembrane</keyword>
<dbReference type="GO" id="GO:0016020">
    <property type="term" value="C:membrane"/>
    <property type="evidence" value="ECO:0007669"/>
    <property type="project" value="UniProtKB-SubCell"/>
</dbReference>
<organism evidence="8 9">
    <name type="scientific">Solilutibacter oculi</name>
    <dbReference type="NCBI Taxonomy" id="2698682"/>
    <lineage>
        <taxon>Bacteria</taxon>
        <taxon>Pseudomonadati</taxon>
        <taxon>Pseudomonadota</taxon>
        <taxon>Gammaproteobacteria</taxon>
        <taxon>Lysobacterales</taxon>
        <taxon>Lysobacteraceae</taxon>
        <taxon>Solilutibacter</taxon>
    </lineage>
</organism>
<evidence type="ECO:0000256" key="6">
    <source>
        <dbReference type="SAM" id="MobiDB-lite"/>
    </source>
</evidence>
<feature type="compositionally biased region" description="Basic residues" evidence="6">
    <location>
        <begin position="1"/>
        <end position="12"/>
    </location>
</feature>
<evidence type="ECO:0000313" key="8">
    <source>
        <dbReference type="EMBL" id="AXA84786.1"/>
    </source>
</evidence>
<keyword evidence="4 7" id="KW-1133">Transmembrane helix</keyword>
<feature type="transmembrane region" description="Helical" evidence="7">
    <location>
        <begin position="185"/>
        <end position="206"/>
    </location>
</feature>
<evidence type="ECO:0000256" key="7">
    <source>
        <dbReference type="SAM" id="Phobius"/>
    </source>
</evidence>
<comment type="subcellular location">
    <subcellularLocation>
        <location evidence="1">Membrane</location>
        <topology evidence="1">Multi-pass membrane protein</topology>
    </subcellularLocation>
</comment>
<dbReference type="Proteomes" id="UP000251842">
    <property type="component" value="Chromosome"/>
</dbReference>
<sequence>MDARAHRHRRAGQRLPGGPGAAALAHHRRRDIAADDGAVRPCRQWQRAGRGQRSRRCRTPRRSHRRSGRRGSGRGGDSAGNALARPAAGTRAHAPQRVDVSTPADPPVTPEPLQPASEPASPKPVEVPPRPRASIALLVIATLAVAYTLWATQALVLPILLALFFALIGNPIIRVLQRLMLPRALAAVLVLAGGIALAVALGQQLVAPAGEWFSEVPQQMRKLAPKLQTLAKPVQDANKVAENIARAAGGESTAKKAEVIKTEVNDPYKMLTATPKILAQVLAVILLTLFFMIFGQTLQRHAIDLLPGRQQKRITVDILQSIEREMSRYVLTISVINIVLGLVLAAALYFVLHLSLPEALLWGTMAALLNYAPYVGPLIGVLVMLVMGFTTQPDLWPALLPAAIYLGLHTLEGQIITPIVLGKRMAISPLVLMLALMVFGWLWGIIGLLLAVPLLVCVKIVLSKVEGWEGWAKLLE</sequence>
<gene>
    <name evidence="8" type="ORF">DCD74_08900</name>
</gene>
<evidence type="ECO:0000256" key="5">
    <source>
        <dbReference type="ARBA" id="ARBA00023136"/>
    </source>
</evidence>
<proteinExistence type="inferred from homology"/>
<evidence type="ECO:0000313" key="9">
    <source>
        <dbReference type="Proteomes" id="UP000251842"/>
    </source>
</evidence>
<feature type="compositionally biased region" description="Pro residues" evidence="6">
    <location>
        <begin position="104"/>
        <end position="113"/>
    </location>
</feature>
<dbReference type="Pfam" id="PF01594">
    <property type="entry name" value="AI-2E_transport"/>
    <property type="match status" value="1"/>
</dbReference>
<name>A0A344J6X6_9GAMM</name>
<feature type="compositionally biased region" description="Basic residues" evidence="6">
    <location>
        <begin position="50"/>
        <end position="72"/>
    </location>
</feature>
<feature type="transmembrane region" description="Helical" evidence="7">
    <location>
        <begin position="427"/>
        <end position="456"/>
    </location>
</feature>
<keyword evidence="5 7" id="KW-0472">Membrane</keyword>
<comment type="similarity">
    <text evidence="2">Belongs to the autoinducer-2 exporter (AI-2E) (TC 2.A.86) family.</text>
</comment>
<dbReference type="KEGG" id="lue:DCD74_08900"/>
<feature type="transmembrane region" description="Helical" evidence="7">
    <location>
        <begin position="329"/>
        <end position="351"/>
    </location>
</feature>
<feature type="transmembrane region" description="Helical" evidence="7">
    <location>
        <begin position="277"/>
        <end position="295"/>
    </location>
</feature>
<feature type="transmembrane region" description="Helical" evidence="7">
    <location>
        <begin position="156"/>
        <end position="173"/>
    </location>
</feature>
<reference evidence="9" key="1">
    <citation type="submission" date="2018-05" db="EMBL/GenBank/DDBJ databases">
        <title>Luteimonas pekinense sp. nov., isolated from human Meibomian gland secretions, Beijing, China.</title>
        <authorList>
            <person name="Wen T."/>
            <person name="Bai H."/>
            <person name="Lv H."/>
        </authorList>
    </citation>
    <scope>NUCLEOTIDE SEQUENCE [LARGE SCALE GENOMIC DNA]</scope>
    <source>
        <strain evidence="9">83-4</strain>
    </source>
</reference>
<evidence type="ECO:0000256" key="1">
    <source>
        <dbReference type="ARBA" id="ARBA00004141"/>
    </source>
</evidence>
<feature type="region of interest" description="Disordered" evidence="6">
    <location>
        <begin position="1"/>
        <end position="128"/>
    </location>
</feature>
<dbReference type="OrthoDB" id="9799225at2"/>
<feature type="transmembrane region" description="Helical" evidence="7">
    <location>
        <begin position="371"/>
        <end position="390"/>
    </location>
</feature>
<keyword evidence="9" id="KW-1185">Reference proteome</keyword>
<dbReference type="InterPro" id="IPR002549">
    <property type="entry name" value="AI-2E-like"/>
</dbReference>
<dbReference type="PANTHER" id="PTHR21716:SF16">
    <property type="entry name" value="BLL1467 PROTEIN"/>
    <property type="match status" value="1"/>
</dbReference>
<dbReference type="EMBL" id="CP029556">
    <property type="protein sequence ID" value="AXA84786.1"/>
    <property type="molecule type" value="Genomic_DNA"/>
</dbReference>
<protein>
    <submittedName>
        <fullName evidence="8">AI-2E family transporter</fullName>
    </submittedName>
</protein>
<accession>A0A344J6X6</accession>
<feature type="transmembrane region" description="Helical" evidence="7">
    <location>
        <begin position="402"/>
        <end position="421"/>
    </location>
</feature>